<dbReference type="PANTHER" id="PTHR43084">
    <property type="entry name" value="PERSULFIDE DIOXYGENASE ETHE1"/>
    <property type="match status" value="1"/>
</dbReference>
<accession>A0A1M7THN0</accession>
<dbReference type="GO" id="GO:0046872">
    <property type="term" value="F:metal ion binding"/>
    <property type="evidence" value="ECO:0007669"/>
    <property type="project" value="UniProtKB-KW"/>
</dbReference>
<keyword evidence="1" id="KW-0479">Metal-binding</keyword>
<dbReference type="Proteomes" id="UP000186469">
    <property type="component" value="Unassembled WGS sequence"/>
</dbReference>
<dbReference type="OrthoDB" id="9784009at2"/>
<dbReference type="SMART" id="SM00849">
    <property type="entry name" value="Lactamase_B"/>
    <property type="match status" value="1"/>
</dbReference>
<keyword evidence="4" id="KW-1185">Reference proteome</keyword>
<evidence type="ECO:0000259" key="2">
    <source>
        <dbReference type="SMART" id="SM00849"/>
    </source>
</evidence>
<evidence type="ECO:0000313" key="4">
    <source>
        <dbReference type="Proteomes" id="UP000186469"/>
    </source>
</evidence>
<evidence type="ECO:0000313" key="3">
    <source>
        <dbReference type="EMBL" id="SHN70264.1"/>
    </source>
</evidence>
<dbReference type="InterPro" id="IPR036866">
    <property type="entry name" value="RibonucZ/Hydroxyglut_hydro"/>
</dbReference>
<dbReference type="InterPro" id="IPR051682">
    <property type="entry name" value="Mito_Persulfide_Diox"/>
</dbReference>
<feature type="domain" description="Metallo-beta-lactamase" evidence="2">
    <location>
        <begin position="15"/>
        <end position="207"/>
    </location>
</feature>
<dbReference type="Gene3D" id="3.60.15.10">
    <property type="entry name" value="Ribonuclease Z/Hydroxyacylglutathione hydrolase-like"/>
    <property type="match status" value="1"/>
</dbReference>
<organism evidence="3 4">
    <name type="scientific">Desulfovibrio litoralis DSM 11393</name>
    <dbReference type="NCBI Taxonomy" id="1121455"/>
    <lineage>
        <taxon>Bacteria</taxon>
        <taxon>Pseudomonadati</taxon>
        <taxon>Thermodesulfobacteriota</taxon>
        <taxon>Desulfovibrionia</taxon>
        <taxon>Desulfovibrionales</taxon>
        <taxon>Desulfovibrionaceae</taxon>
        <taxon>Desulfovibrio</taxon>
    </lineage>
</organism>
<dbReference type="InterPro" id="IPR001279">
    <property type="entry name" value="Metallo-B-lactamas"/>
</dbReference>
<dbReference type="PANTHER" id="PTHR43084:SF1">
    <property type="entry name" value="PERSULFIDE DIOXYGENASE ETHE1, MITOCHONDRIAL"/>
    <property type="match status" value="1"/>
</dbReference>
<dbReference type="GO" id="GO:0006749">
    <property type="term" value="P:glutathione metabolic process"/>
    <property type="evidence" value="ECO:0007669"/>
    <property type="project" value="InterPro"/>
</dbReference>
<dbReference type="RefSeq" id="WP_072697698.1">
    <property type="nucleotide sequence ID" value="NZ_FRDI01000012.1"/>
</dbReference>
<evidence type="ECO:0000256" key="1">
    <source>
        <dbReference type="ARBA" id="ARBA00022723"/>
    </source>
</evidence>
<dbReference type="Pfam" id="PF00753">
    <property type="entry name" value="Lactamase_B"/>
    <property type="match status" value="1"/>
</dbReference>
<sequence>MKNPNVRAFFDTPTATWTYVVWSESDPQKRCAVIDSVLNFDIYSCTTKTSACDSIIDFIKKHKLTVEWILETHIHADHITGAAYLKEKLGGKTAISKHILHVLQTWQPYFNNVADTPLDGSQFDHLFEDDEQFTIGDLEAKIIHTPGHTPADTTYIVGDAVFVGDAMFLPDVGSGRCDFPGGSAVDSYTSSRKLFSLPEASRMYVAHDYPPAVRGAECMATILSQKVSNVRLKLGISQEEFVAKRTQDDTGKPVPQLLLPSIQVNLRAGNFGNSDNGVQYIKLPLNKL</sequence>
<protein>
    <submittedName>
        <fullName evidence="3">Glyoxylase, beta-lactamase superfamily II</fullName>
    </submittedName>
</protein>
<dbReference type="SUPFAM" id="SSF56281">
    <property type="entry name" value="Metallo-hydrolase/oxidoreductase"/>
    <property type="match status" value="1"/>
</dbReference>
<dbReference type="GO" id="GO:0050313">
    <property type="term" value="F:sulfur dioxygenase activity"/>
    <property type="evidence" value="ECO:0007669"/>
    <property type="project" value="InterPro"/>
</dbReference>
<dbReference type="CDD" id="cd07724">
    <property type="entry name" value="POD-like_MBL-fold"/>
    <property type="match status" value="1"/>
</dbReference>
<dbReference type="InterPro" id="IPR044528">
    <property type="entry name" value="POD-like_MBL-fold"/>
</dbReference>
<gene>
    <name evidence="3" type="ORF">SAMN02745728_02021</name>
</gene>
<dbReference type="EMBL" id="FRDI01000012">
    <property type="protein sequence ID" value="SHN70264.1"/>
    <property type="molecule type" value="Genomic_DNA"/>
</dbReference>
<proteinExistence type="predicted"/>
<dbReference type="AlphaFoldDB" id="A0A1M7THN0"/>
<name>A0A1M7THN0_9BACT</name>
<dbReference type="STRING" id="1121455.SAMN02745728_02021"/>
<reference evidence="3 4" key="1">
    <citation type="submission" date="2016-12" db="EMBL/GenBank/DDBJ databases">
        <authorList>
            <person name="Song W.-J."/>
            <person name="Kurnit D.M."/>
        </authorList>
    </citation>
    <scope>NUCLEOTIDE SEQUENCE [LARGE SCALE GENOMIC DNA]</scope>
    <source>
        <strain evidence="3 4">DSM 11393</strain>
    </source>
</reference>
<dbReference type="GO" id="GO:0070813">
    <property type="term" value="P:hydrogen sulfide metabolic process"/>
    <property type="evidence" value="ECO:0007669"/>
    <property type="project" value="TreeGrafter"/>
</dbReference>